<comment type="caution">
    <text evidence="1">The sequence shown here is derived from an EMBL/GenBank/DDBJ whole genome shotgun (WGS) entry which is preliminary data.</text>
</comment>
<gene>
    <name evidence="1" type="ORF">PR048_009075</name>
</gene>
<evidence type="ECO:0000313" key="1">
    <source>
        <dbReference type="EMBL" id="KAJ8889575.1"/>
    </source>
</evidence>
<reference evidence="1 2" key="1">
    <citation type="submission" date="2023-02" db="EMBL/GenBank/DDBJ databases">
        <title>LHISI_Scaffold_Assembly.</title>
        <authorList>
            <person name="Stuart O.P."/>
            <person name="Cleave R."/>
            <person name="Magrath M.J.L."/>
            <person name="Mikheyev A.S."/>
        </authorList>
    </citation>
    <scope>NUCLEOTIDE SEQUENCE [LARGE SCALE GENOMIC DNA]</scope>
    <source>
        <strain evidence="1">Daus_M_001</strain>
        <tissue evidence="1">Leg muscle</tissue>
    </source>
</reference>
<keyword evidence="2" id="KW-1185">Reference proteome</keyword>
<accession>A0ABQ9HYW2</accession>
<protein>
    <submittedName>
        <fullName evidence="1">Uncharacterized protein</fullName>
    </submittedName>
</protein>
<dbReference type="EMBL" id="JARBHB010000003">
    <property type="protein sequence ID" value="KAJ8889575.1"/>
    <property type="molecule type" value="Genomic_DNA"/>
</dbReference>
<organism evidence="1 2">
    <name type="scientific">Dryococelus australis</name>
    <dbReference type="NCBI Taxonomy" id="614101"/>
    <lineage>
        <taxon>Eukaryota</taxon>
        <taxon>Metazoa</taxon>
        <taxon>Ecdysozoa</taxon>
        <taxon>Arthropoda</taxon>
        <taxon>Hexapoda</taxon>
        <taxon>Insecta</taxon>
        <taxon>Pterygota</taxon>
        <taxon>Neoptera</taxon>
        <taxon>Polyneoptera</taxon>
        <taxon>Phasmatodea</taxon>
        <taxon>Verophasmatodea</taxon>
        <taxon>Anareolatae</taxon>
        <taxon>Phasmatidae</taxon>
        <taxon>Eurycanthinae</taxon>
        <taxon>Dryococelus</taxon>
    </lineage>
</organism>
<proteinExistence type="predicted"/>
<name>A0ABQ9HYW2_9NEOP</name>
<dbReference type="Proteomes" id="UP001159363">
    <property type="component" value="Chromosome 3"/>
</dbReference>
<evidence type="ECO:0000313" key="2">
    <source>
        <dbReference type="Proteomes" id="UP001159363"/>
    </source>
</evidence>
<sequence length="148" mass="16852">MHNCDTIDETTGDMCKPEVITFYNLTKGGVNVVDDIKASYSVSRISNCWPFNVFFTIMNIACIKSLIIYKCTTNDQQSRTYRKKTVFGSRETHLVTRAFMPTHPGQLVSQDKWVSGLQVVDNQPPPTEGFCGIHPRRKNGRTKKIYAR</sequence>